<evidence type="ECO:0000313" key="4">
    <source>
        <dbReference type="EMBL" id="SIT78398.1"/>
    </source>
</evidence>
<dbReference type="InterPro" id="IPR025110">
    <property type="entry name" value="AMP-bd_C"/>
</dbReference>
<dbReference type="SUPFAM" id="SSF56801">
    <property type="entry name" value="Acetyl-CoA synthetase-like"/>
    <property type="match status" value="1"/>
</dbReference>
<feature type="domain" description="AMP-binding enzyme C-terminal" evidence="3">
    <location>
        <begin position="414"/>
        <end position="487"/>
    </location>
</feature>
<name>A0A1R3WKI9_9RHOB</name>
<gene>
    <name evidence="4" type="ORF">SAMN05421665_0765</name>
</gene>
<protein>
    <submittedName>
        <fullName evidence="4">Acyl-CoA synthetase (AMP-forming)/AMP-acid ligase II</fullName>
    </submittedName>
</protein>
<accession>A0A1R3WKI9</accession>
<evidence type="ECO:0000259" key="3">
    <source>
        <dbReference type="Pfam" id="PF13193"/>
    </source>
</evidence>
<proteinExistence type="predicted"/>
<dbReference type="InterPro" id="IPR042099">
    <property type="entry name" value="ANL_N_sf"/>
</dbReference>
<dbReference type="GO" id="GO:0016878">
    <property type="term" value="F:acid-thiol ligase activity"/>
    <property type="evidence" value="ECO:0007669"/>
    <property type="project" value="TreeGrafter"/>
</dbReference>
<dbReference type="PANTHER" id="PTHR43352:SF1">
    <property type="entry name" value="ANTHRANILATE--COA LIGASE"/>
    <property type="match status" value="1"/>
</dbReference>
<dbReference type="InterPro" id="IPR000873">
    <property type="entry name" value="AMP-dep_synth/lig_dom"/>
</dbReference>
<dbReference type="GO" id="GO:0044550">
    <property type="term" value="P:secondary metabolite biosynthetic process"/>
    <property type="evidence" value="ECO:0007669"/>
    <property type="project" value="TreeGrafter"/>
</dbReference>
<dbReference type="Pfam" id="PF00501">
    <property type="entry name" value="AMP-binding"/>
    <property type="match status" value="1"/>
</dbReference>
<dbReference type="STRING" id="287098.SAMN05421665_0765"/>
<evidence type="ECO:0000313" key="5">
    <source>
        <dbReference type="Proteomes" id="UP000186997"/>
    </source>
</evidence>
<dbReference type="OrthoDB" id="9803968at2"/>
<organism evidence="4 5">
    <name type="scientific">Yoonia rosea</name>
    <dbReference type="NCBI Taxonomy" id="287098"/>
    <lineage>
        <taxon>Bacteria</taxon>
        <taxon>Pseudomonadati</taxon>
        <taxon>Pseudomonadota</taxon>
        <taxon>Alphaproteobacteria</taxon>
        <taxon>Rhodobacterales</taxon>
        <taxon>Paracoccaceae</taxon>
        <taxon>Yoonia</taxon>
    </lineage>
</organism>
<dbReference type="PANTHER" id="PTHR43352">
    <property type="entry name" value="ACETYL-COA SYNTHETASE"/>
    <property type="match status" value="1"/>
</dbReference>
<evidence type="ECO:0000256" key="1">
    <source>
        <dbReference type="ARBA" id="ARBA00022598"/>
    </source>
</evidence>
<dbReference type="RefSeq" id="WP_076658428.1">
    <property type="nucleotide sequence ID" value="NZ_FTPR01000001.1"/>
</dbReference>
<feature type="domain" description="AMP-dependent synthetase/ligase" evidence="2">
    <location>
        <begin position="26"/>
        <end position="364"/>
    </location>
</feature>
<dbReference type="Pfam" id="PF13193">
    <property type="entry name" value="AMP-binding_C"/>
    <property type="match status" value="1"/>
</dbReference>
<keyword evidence="1 4" id="KW-0436">Ligase</keyword>
<dbReference type="InterPro" id="IPR045851">
    <property type="entry name" value="AMP-bd_C_sf"/>
</dbReference>
<reference evidence="5" key="1">
    <citation type="submission" date="2017-01" db="EMBL/GenBank/DDBJ databases">
        <authorList>
            <person name="Varghese N."/>
            <person name="Submissions S."/>
        </authorList>
    </citation>
    <scope>NUCLEOTIDE SEQUENCE [LARGE SCALE GENOMIC DNA]</scope>
    <source>
        <strain evidence="5">DSM 29591</strain>
    </source>
</reference>
<keyword evidence="5" id="KW-1185">Reference proteome</keyword>
<evidence type="ECO:0000259" key="2">
    <source>
        <dbReference type="Pfam" id="PF00501"/>
    </source>
</evidence>
<dbReference type="AlphaFoldDB" id="A0A1R3WKI9"/>
<dbReference type="EMBL" id="FTPR01000001">
    <property type="protein sequence ID" value="SIT78398.1"/>
    <property type="molecule type" value="Genomic_DNA"/>
</dbReference>
<dbReference type="Gene3D" id="3.40.50.12780">
    <property type="entry name" value="N-terminal domain of ligase-like"/>
    <property type="match status" value="1"/>
</dbReference>
<sequence>MLSLVQSDRYPPAPRQFNLAAYVLAHADRLGDKTALRIIGMQGSDSFDYRFLKRAVLGTATGLRALVQPRQRIILQLGNTPEFPIAFLGAIAAGIVPVSLSRALSEHEYSNVVKTIRPALEIRAASAPQTSRSALPFAALRRFWTLPQAGFAFGDPNRPAYIIYTSGTSGRPTPVVHAHRAIWARRMMWDGWYGLREDDRMLHAGAFNWTYTLGTGLLDPWSIGATALIPESDVTPDQLPMLMKRFDATLFAAAPGIYRRLLRADIPPLPALRHGLSAGEKLSARDRADWQDKTGTQVHEAFGMSECSTFISSAPDRPVPAGAAGFVQPGRSVALIGPDGPVPRGTVGTIAVHKDDPGLMLGYLDRPEETAARYQGDWFVTGDLATMDESGAITYAGRADDMMNAGGHRVSPIEVEDALTAHPLIAEAAACAVQVRTGVHVIAGFYVATDVIDEEELRDFVAARLATYKRPRLLIARDRLPRGANNKLLRRVLRDEWETTYGQA</sequence>
<dbReference type="Proteomes" id="UP000186997">
    <property type="component" value="Unassembled WGS sequence"/>
</dbReference>
<dbReference type="Gene3D" id="3.30.300.30">
    <property type="match status" value="1"/>
</dbReference>